<sequence length="263" mass="29476">MNIWVVSGCSNGLGRCWTDSIIRERRDRVIGITRSEGIAHEMVEIYQDRFIPCIADVRDERELAEKLPVLAQEVGTPNRIVTSAGYAQFGTLEDLSTQQLREQFETNVEGTLNVIKPLLSFMRELAEARILVVSSMSGVACWPLLGAYQISKHAIEAIGETLRIELSNTRIQVGIIEPGPYKTGWATTSARREKISDAYDEDALIKRATCGFTVEDPKASLPFFWKMFDTPTMPVRIATSVPFIDLACVQAEEKIKAWRGSFE</sequence>
<dbReference type="Pfam" id="PF00106">
    <property type="entry name" value="adh_short"/>
    <property type="match status" value="1"/>
</dbReference>
<dbReference type="PANTHER" id="PTHR43976:SF16">
    <property type="entry name" value="SHORT-CHAIN DEHYDROGENASE_REDUCTASE FAMILY PROTEIN"/>
    <property type="match status" value="1"/>
</dbReference>
<comment type="similarity">
    <text evidence="1">Belongs to the short-chain dehydrogenases/reductases (SDR) family.</text>
</comment>
<keyword evidence="2" id="KW-0560">Oxidoreductase</keyword>
<dbReference type="EMBL" id="VTUW01000001">
    <property type="protein sequence ID" value="KAA1195702.1"/>
    <property type="molecule type" value="Genomic_DNA"/>
</dbReference>
<reference evidence="3 4" key="1">
    <citation type="submission" date="2019-09" db="EMBL/GenBank/DDBJ databases">
        <title>Whole genome sequence of Photorhabdus heterorhabditis strain ETL (Enterobacteriales: Enterobacteriaceae) a bacterial symbiont of Heterorhabditis zealandica strain ETL (Rhabditida: Heterorhabditidae).</title>
        <authorList>
            <person name="Lulamba T.E."/>
            <person name="Serepa-Dlamini M.H."/>
        </authorList>
    </citation>
    <scope>NUCLEOTIDE SEQUENCE [LARGE SCALE GENOMIC DNA]</scope>
    <source>
        <strain evidence="3 4">ETL</strain>
    </source>
</reference>
<organism evidence="3 4">
    <name type="scientific">Photorhabdus heterorhabditis</name>
    <dbReference type="NCBI Taxonomy" id="880156"/>
    <lineage>
        <taxon>Bacteria</taxon>
        <taxon>Pseudomonadati</taxon>
        <taxon>Pseudomonadota</taxon>
        <taxon>Gammaproteobacteria</taxon>
        <taxon>Enterobacterales</taxon>
        <taxon>Morganellaceae</taxon>
        <taxon>Photorhabdus</taxon>
    </lineage>
</organism>
<comment type="caution">
    <text evidence="3">The sequence shown here is derived from an EMBL/GenBank/DDBJ whole genome shotgun (WGS) entry which is preliminary data.</text>
</comment>
<dbReference type="Proteomes" id="UP000322184">
    <property type="component" value="Unassembled WGS sequence"/>
</dbReference>
<dbReference type="GO" id="GO:0016491">
    <property type="term" value="F:oxidoreductase activity"/>
    <property type="evidence" value="ECO:0007669"/>
    <property type="project" value="UniProtKB-KW"/>
</dbReference>
<protein>
    <submittedName>
        <fullName evidence="3">SDR family NAD(P)-dependent oxidoreductase</fullName>
    </submittedName>
</protein>
<proteinExistence type="inferred from homology"/>
<evidence type="ECO:0000313" key="4">
    <source>
        <dbReference type="Proteomes" id="UP000322184"/>
    </source>
</evidence>
<dbReference type="RefSeq" id="WP_149615894.1">
    <property type="nucleotide sequence ID" value="NZ_CAWPFF010000001.1"/>
</dbReference>
<dbReference type="InterPro" id="IPR036291">
    <property type="entry name" value="NAD(P)-bd_dom_sf"/>
</dbReference>
<dbReference type="Gene3D" id="3.40.50.720">
    <property type="entry name" value="NAD(P)-binding Rossmann-like Domain"/>
    <property type="match status" value="1"/>
</dbReference>
<accession>A0A5B0X8W8</accession>
<evidence type="ECO:0000313" key="3">
    <source>
        <dbReference type="EMBL" id="KAA1195702.1"/>
    </source>
</evidence>
<dbReference type="PRINTS" id="PR00081">
    <property type="entry name" value="GDHRDH"/>
</dbReference>
<evidence type="ECO:0000256" key="1">
    <source>
        <dbReference type="ARBA" id="ARBA00006484"/>
    </source>
</evidence>
<dbReference type="SUPFAM" id="SSF51735">
    <property type="entry name" value="NAD(P)-binding Rossmann-fold domains"/>
    <property type="match status" value="1"/>
</dbReference>
<dbReference type="AlphaFoldDB" id="A0A5B0X8W8"/>
<dbReference type="InterPro" id="IPR051911">
    <property type="entry name" value="SDR_oxidoreductase"/>
</dbReference>
<name>A0A5B0X8W8_9GAMM</name>
<evidence type="ECO:0000256" key="2">
    <source>
        <dbReference type="ARBA" id="ARBA00023002"/>
    </source>
</evidence>
<dbReference type="InterPro" id="IPR002347">
    <property type="entry name" value="SDR_fam"/>
</dbReference>
<dbReference type="PANTHER" id="PTHR43976">
    <property type="entry name" value="SHORT CHAIN DEHYDROGENASE"/>
    <property type="match status" value="1"/>
</dbReference>
<gene>
    <name evidence="3" type="ORF">F0L16_00830</name>
</gene>